<dbReference type="Proteomes" id="UP000596661">
    <property type="component" value="Unassembled WGS sequence"/>
</dbReference>
<evidence type="ECO:0000313" key="2">
    <source>
        <dbReference type="Proteomes" id="UP000596661"/>
    </source>
</evidence>
<proteinExistence type="predicted"/>
<protein>
    <submittedName>
        <fullName evidence="1">Uncharacterized protein</fullName>
    </submittedName>
</protein>
<sequence length="235" mass="26838">MSDLLDSKVFEFDGGAFVDEPQKSDSFIPTSLSDDEVPTKVDSQASWSLGEIARMVKELEELMAIKCEKVNPLCPLKGVLFVQGMFMMEKSKKWGKTLNCILIGMMRKMMKKLQFSVEEAPPDEHFFCKDFVSKPTIKDFCYFYNIKNVGHHNGFCCFGKWANSEVNRVKDMTLLKNALVLNRKSKTNKELTTPSCVNPLLKRKIDAIETPIINLSKKQHMVAHERGRNFDLSLI</sequence>
<evidence type="ECO:0000313" key="1">
    <source>
        <dbReference type="EnsemblPlants" id="cds.evm.model.ctgX14.1"/>
    </source>
</evidence>
<organism evidence="1 2">
    <name type="scientific">Cannabis sativa</name>
    <name type="common">Hemp</name>
    <name type="synonym">Marijuana</name>
    <dbReference type="NCBI Taxonomy" id="3483"/>
    <lineage>
        <taxon>Eukaryota</taxon>
        <taxon>Viridiplantae</taxon>
        <taxon>Streptophyta</taxon>
        <taxon>Embryophyta</taxon>
        <taxon>Tracheophyta</taxon>
        <taxon>Spermatophyta</taxon>
        <taxon>Magnoliopsida</taxon>
        <taxon>eudicotyledons</taxon>
        <taxon>Gunneridae</taxon>
        <taxon>Pentapetalae</taxon>
        <taxon>rosids</taxon>
        <taxon>fabids</taxon>
        <taxon>Rosales</taxon>
        <taxon>Cannabaceae</taxon>
        <taxon>Cannabis</taxon>
    </lineage>
</organism>
<accession>A0A803QRM5</accession>
<reference evidence="1" key="1">
    <citation type="submission" date="2021-03" db="UniProtKB">
        <authorList>
            <consortium name="EnsemblPlants"/>
        </authorList>
    </citation>
    <scope>IDENTIFICATION</scope>
</reference>
<dbReference type="EnsemblPlants" id="evm.model.ctgX14.1">
    <property type="protein sequence ID" value="cds.evm.model.ctgX14.1"/>
    <property type="gene ID" value="evm.TU.ctgX14.1"/>
</dbReference>
<name>A0A803QRM5_CANSA</name>
<dbReference type="Gramene" id="evm.model.ctgX14.1">
    <property type="protein sequence ID" value="cds.evm.model.ctgX14.1"/>
    <property type="gene ID" value="evm.TU.ctgX14.1"/>
</dbReference>
<dbReference type="AlphaFoldDB" id="A0A803QRM5"/>
<keyword evidence="2" id="KW-1185">Reference proteome</keyword>